<dbReference type="Pfam" id="PF12796">
    <property type="entry name" value="Ank_2"/>
    <property type="match status" value="1"/>
</dbReference>
<dbReference type="SUPFAM" id="SSF48403">
    <property type="entry name" value="Ankyrin repeat"/>
    <property type="match status" value="1"/>
</dbReference>
<evidence type="ECO:0000256" key="2">
    <source>
        <dbReference type="ARBA" id="ARBA00023043"/>
    </source>
</evidence>
<dbReference type="GO" id="GO:0085020">
    <property type="term" value="P:protein K6-linked ubiquitination"/>
    <property type="evidence" value="ECO:0007669"/>
    <property type="project" value="TreeGrafter"/>
</dbReference>
<evidence type="ECO:0000256" key="3">
    <source>
        <dbReference type="PROSITE-ProRule" id="PRU00023"/>
    </source>
</evidence>
<dbReference type="OrthoDB" id="5657095at2"/>
<reference evidence="4 5" key="1">
    <citation type="submission" date="2016-10" db="EMBL/GenBank/DDBJ databases">
        <authorList>
            <person name="de Groot N.N."/>
        </authorList>
    </citation>
    <scope>NUCLEOTIDE SEQUENCE [LARGE SCALE GENOMIC DNA]</scope>
    <source>
        <strain evidence="4 5">DSM 527</strain>
    </source>
</reference>
<keyword evidence="2 3" id="KW-0040">ANK repeat</keyword>
<dbReference type="AlphaFoldDB" id="A0A1G7RNR4"/>
<dbReference type="EMBL" id="FNBN01000003">
    <property type="protein sequence ID" value="SDG12406.1"/>
    <property type="molecule type" value="Genomic_DNA"/>
</dbReference>
<evidence type="ECO:0000313" key="4">
    <source>
        <dbReference type="EMBL" id="SDG12406.1"/>
    </source>
</evidence>
<feature type="repeat" description="ANK" evidence="3">
    <location>
        <begin position="63"/>
        <end position="95"/>
    </location>
</feature>
<accession>A0A1G7RNR4</accession>
<dbReference type="PROSITE" id="PS50297">
    <property type="entry name" value="ANK_REP_REGION"/>
    <property type="match status" value="3"/>
</dbReference>
<sequence length="155" mass="16754">MDIFEAARTNDTSLLKAYIADGHLNARDSRGSTPLIIAAYYNHSNAVDFLLKAGADTELKDNLGQTALMGACFKGHIEIVKLLLKKGAAVGTETESGSTALTYAATFGHNDIIDLLLNNGANPLKKKIMARIRLITGLFARMISTTRKRFITVKG</sequence>
<name>A0A1G7RNR4_CHIFI</name>
<dbReference type="PANTHER" id="PTHR24171:SF8">
    <property type="entry name" value="BRCA1-ASSOCIATED RING DOMAIN PROTEIN 1"/>
    <property type="match status" value="1"/>
</dbReference>
<feature type="repeat" description="ANK" evidence="3">
    <location>
        <begin position="30"/>
        <end position="62"/>
    </location>
</feature>
<dbReference type="InterPro" id="IPR002110">
    <property type="entry name" value="Ankyrin_rpt"/>
</dbReference>
<evidence type="ECO:0000256" key="1">
    <source>
        <dbReference type="ARBA" id="ARBA00022737"/>
    </source>
</evidence>
<dbReference type="Proteomes" id="UP000199045">
    <property type="component" value="Unassembled WGS sequence"/>
</dbReference>
<dbReference type="SMART" id="SM00248">
    <property type="entry name" value="ANK"/>
    <property type="match status" value="3"/>
</dbReference>
<dbReference type="GO" id="GO:0004842">
    <property type="term" value="F:ubiquitin-protein transferase activity"/>
    <property type="evidence" value="ECO:0007669"/>
    <property type="project" value="TreeGrafter"/>
</dbReference>
<dbReference type="RefSeq" id="WP_089833174.1">
    <property type="nucleotide sequence ID" value="NZ_FNBN01000003.1"/>
</dbReference>
<dbReference type="STRING" id="104663.SAMN04488121_103546"/>
<feature type="repeat" description="ANK" evidence="3">
    <location>
        <begin position="96"/>
        <end position="122"/>
    </location>
</feature>
<gene>
    <name evidence="4" type="ORF">SAMN04488121_103546</name>
</gene>
<dbReference type="Gene3D" id="1.25.40.20">
    <property type="entry name" value="Ankyrin repeat-containing domain"/>
    <property type="match status" value="2"/>
</dbReference>
<proteinExistence type="predicted"/>
<evidence type="ECO:0000313" key="5">
    <source>
        <dbReference type="Proteomes" id="UP000199045"/>
    </source>
</evidence>
<keyword evidence="1" id="KW-0677">Repeat</keyword>
<dbReference type="PANTHER" id="PTHR24171">
    <property type="entry name" value="ANKYRIN REPEAT DOMAIN-CONTAINING PROTEIN 39-RELATED"/>
    <property type="match status" value="1"/>
</dbReference>
<dbReference type="Pfam" id="PF00023">
    <property type="entry name" value="Ank"/>
    <property type="match status" value="1"/>
</dbReference>
<dbReference type="InterPro" id="IPR036770">
    <property type="entry name" value="Ankyrin_rpt-contain_sf"/>
</dbReference>
<organism evidence="4 5">
    <name type="scientific">Chitinophaga filiformis</name>
    <name type="common">Myxococcus filiformis</name>
    <name type="synonym">Flexibacter filiformis</name>
    <dbReference type="NCBI Taxonomy" id="104663"/>
    <lineage>
        <taxon>Bacteria</taxon>
        <taxon>Pseudomonadati</taxon>
        <taxon>Bacteroidota</taxon>
        <taxon>Chitinophagia</taxon>
        <taxon>Chitinophagales</taxon>
        <taxon>Chitinophagaceae</taxon>
        <taxon>Chitinophaga</taxon>
    </lineage>
</organism>
<protein>
    <submittedName>
        <fullName evidence="4">Uncharacterized protein</fullName>
    </submittedName>
</protein>
<dbReference type="PROSITE" id="PS50088">
    <property type="entry name" value="ANK_REPEAT"/>
    <property type="match status" value="3"/>
</dbReference>